<dbReference type="CDD" id="cd00303">
    <property type="entry name" value="retropepsin_like"/>
    <property type="match status" value="1"/>
</dbReference>
<reference evidence="1 2" key="1">
    <citation type="submission" date="2019-04" db="EMBL/GenBank/DDBJ databases">
        <title>Annotation for the trematode Fasciola gigantica.</title>
        <authorList>
            <person name="Choi Y.-J."/>
        </authorList>
    </citation>
    <scope>NUCLEOTIDE SEQUENCE [LARGE SCALE GENOMIC DNA]</scope>
    <source>
        <strain evidence="1">Uganda_cow_1</strain>
    </source>
</reference>
<dbReference type="Proteomes" id="UP000316759">
    <property type="component" value="Unassembled WGS sequence"/>
</dbReference>
<dbReference type="EMBL" id="SUNJ01005220">
    <property type="protein sequence ID" value="TPP63801.1"/>
    <property type="molecule type" value="Genomic_DNA"/>
</dbReference>
<dbReference type="GO" id="GO:0004190">
    <property type="term" value="F:aspartic-type endopeptidase activity"/>
    <property type="evidence" value="ECO:0007669"/>
    <property type="project" value="InterPro"/>
</dbReference>
<organism evidence="1 2">
    <name type="scientific">Fasciola gigantica</name>
    <name type="common">Giant liver fluke</name>
    <dbReference type="NCBI Taxonomy" id="46835"/>
    <lineage>
        <taxon>Eukaryota</taxon>
        <taxon>Metazoa</taxon>
        <taxon>Spiralia</taxon>
        <taxon>Lophotrochozoa</taxon>
        <taxon>Platyhelminthes</taxon>
        <taxon>Trematoda</taxon>
        <taxon>Digenea</taxon>
        <taxon>Plagiorchiida</taxon>
        <taxon>Echinostomata</taxon>
        <taxon>Echinostomatoidea</taxon>
        <taxon>Fasciolidae</taxon>
        <taxon>Fasciola</taxon>
    </lineage>
</organism>
<dbReference type="GO" id="GO:0006508">
    <property type="term" value="P:proteolysis"/>
    <property type="evidence" value="ECO:0007669"/>
    <property type="project" value="InterPro"/>
</dbReference>
<protein>
    <recommendedName>
        <fullName evidence="3">Peptidase A2 domain-containing protein</fullName>
    </recommendedName>
</protein>
<dbReference type="OrthoDB" id="10056424at2759"/>
<sequence>MSLPFVSLNNNDCQSPLVFEGLLNGREAKLLIDTGASCSVINSSLTKVTHSVPLNGRLMAANGTVMPILGQVAGSVGIWRCTIPHQFLCADVAWGAIQGMDFLRAHRIVIDFDRQLLVVNE</sequence>
<evidence type="ECO:0000313" key="2">
    <source>
        <dbReference type="Proteomes" id="UP000316759"/>
    </source>
</evidence>
<evidence type="ECO:0008006" key="3">
    <source>
        <dbReference type="Google" id="ProtNLM"/>
    </source>
</evidence>
<dbReference type="Gene3D" id="2.40.70.10">
    <property type="entry name" value="Acid Proteases"/>
    <property type="match status" value="1"/>
</dbReference>
<dbReference type="Pfam" id="PF13975">
    <property type="entry name" value="gag-asp_proteas"/>
    <property type="match status" value="1"/>
</dbReference>
<dbReference type="PROSITE" id="PS00141">
    <property type="entry name" value="ASP_PROTEASE"/>
    <property type="match status" value="1"/>
</dbReference>
<name>A0A504YUU8_FASGI</name>
<dbReference type="InterPro" id="IPR001969">
    <property type="entry name" value="Aspartic_peptidase_AS"/>
</dbReference>
<dbReference type="AlphaFoldDB" id="A0A504YUU8"/>
<dbReference type="SUPFAM" id="SSF50630">
    <property type="entry name" value="Acid proteases"/>
    <property type="match status" value="1"/>
</dbReference>
<gene>
    <name evidence="1" type="ORF">FGIG_05596</name>
</gene>
<proteinExistence type="predicted"/>
<comment type="caution">
    <text evidence="1">The sequence shown here is derived from an EMBL/GenBank/DDBJ whole genome shotgun (WGS) entry which is preliminary data.</text>
</comment>
<accession>A0A504YUU8</accession>
<dbReference type="InterPro" id="IPR021109">
    <property type="entry name" value="Peptidase_aspartic_dom_sf"/>
</dbReference>
<evidence type="ECO:0000313" key="1">
    <source>
        <dbReference type="EMBL" id="TPP63801.1"/>
    </source>
</evidence>
<keyword evidence="2" id="KW-1185">Reference proteome</keyword>